<keyword evidence="8" id="KW-0408">Iron</keyword>
<dbReference type="GO" id="GO:0051536">
    <property type="term" value="F:iron-sulfur cluster binding"/>
    <property type="evidence" value="ECO:0007669"/>
    <property type="project" value="UniProtKB-KW"/>
</dbReference>
<dbReference type="SUPFAM" id="SSF46548">
    <property type="entry name" value="alpha-helical ferredoxin"/>
    <property type="match status" value="1"/>
</dbReference>
<keyword evidence="4" id="KW-0479">Metal-binding</keyword>
<feature type="domain" description="FAD-binding PCMH-type" evidence="12">
    <location>
        <begin position="62"/>
        <end position="290"/>
    </location>
</feature>
<dbReference type="EMBL" id="FWFG01000048">
    <property type="protein sequence ID" value="SLM90487.1"/>
    <property type="molecule type" value="Genomic_DNA"/>
</dbReference>
<evidence type="ECO:0000256" key="10">
    <source>
        <dbReference type="ARBA" id="ARBA00038897"/>
    </source>
</evidence>
<evidence type="ECO:0000256" key="5">
    <source>
        <dbReference type="ARBA" id="ARBA00022827"/>
    </source>
</evidence>
<dbReference type="AlphaFoldDB" id="A0A1X6WXV0"/>
<dbReference type="Gene3D" id="1.10.45.10">
    <property type="entry name" value="Vanillyl-alcohol Oxidase, Chain A, domain 4"/>
    <property type="match status" value="1"/>
</dbReference>
<dbReference type="SUPFAM" id="SSF56176">
    <property type="entry name" value="FAD-binding/transporter-associated domain-like"/>
    <property type="match status" value="1"/>
</dbReference>
<dbReference type="Gene3D" id="3.30.70.2740">
    <property type="match status" value="1"/>
</dbReference>
<dbReference type="PROSITE" id="PS51387">
    <property type="entry name" value="FAD_PCMH"/>
    <property type="match status" value="1"/>
</dbReference>
<dbReference type="InterPro" id="IPR006094">
    <property type="entry name" value="Oxid_FAD_bind_N"/>
</dbReference>
<dbReference type="InterPro" id="IPR004113">
    <property type="entry name" value="FAD-bd_oxidored_4_C"/>
</dbReference>
<dbReference type="Pfam" id="PF01565">
    <property type="entry name" value="FAD_binding_4"/>
    <property type="match status" value="1"/>
</dbReference>
<keyword evidence="7" id="KW-0560">Oxidoreductase</keyword>
<dbReference type="InterPro" id="IPR016171">
    <property type="entry name" value="Vanillyl_alc_oxidase_C-sub2"/>
</dbReference>
<evidence type="ECO:0000256" key="3">
    <source>
        <dbReference type="ARBA" id="ARBA00022630"/>
    </source>
</evidence>
<keyword evidence="9" id="KW-0411">Iron-sulfur</keyword>
<dbReference type="InterPro" id="IPR017896">
    <property type="entry name" value="4Fe4S_Fe-S-bd"/>
</dbReference>
<dbReference type="InterPro" id="IPR017900">
    <property type="entry name" value="4Fe4S_Fe_S_CS"/>
</dbReference>
<dbReference type="GO" id="GO:0004458">
    <property type="term" value="F:D-lactate dehydrogenase (cytochrome) activity"/>
    <property type="evidence" value="ECO:0007669"/>
    <property type="project" value="UniProtKB-EC"/>
</dbReference>
<dbReference type="GO" id="GO:0008720">
    <property type="term" value="F:D-lactate dehydrogenase (NAD+) activity"/>
    <property type="evidence" value="ECO:0007669"/>
    <property type="project" value="TreeGrafter"/>
</dbReference>
<comment type="cofactor">
    <cofactor evidence="1">
        <name>FAD</name>
        <dbReference type="ChEBI" id="CHEBI:57692"/>
    </cofactor>
</comment>
<reference evidence="13 14" key="1">
    <citation type="submission" date="2017-02" db="EMBL/GenBank/DDBJ databases">
        <authorList>
            <person name="Peterson S.W."/>
        </authorList>
    </citation>
    <scope>NUCLEOTIDE SEQUENCE [LARGE SCALE GENOMIC DNA]</scope>
    <source>
        <strain evidence="13 14">CIP104813</strain>
    </source>
</reference>
<dbReference type="Pfam" id="PF13183">
    <property type="entry name" value="Fer4_8"/>
    <property type="match status" value="1"/>
</dbReference>
<keyword evidence="3" id="KW-0285">Flavoprotein</keyword>
<dbReference type="InterPro" id="IPR016169">
    <property type="entry name" value="FAD-bd_PCMH_sub2"/>
</dbReference>
<dbReference type="Gene3D" id="3.30.43.10">
    <property type="entry name" value="Uridine Diphospho-n-acetylenolpyruvylglucosamine Reductase, domain 2"/>
    <property type="match status" value="1"/>
</dbReference>
<dbReference type="GO" id="GO:1903457">
    <property type="term" value="P:lactate catabolic process"/>
    <property type="evidence" value="ECO:0007669"/>
    <property type="project" value="TreeGrafter"/>
</dbReference>
<keyword evidence="14" id="KW-1185">Reference proteome</keyword>
<dbReference type="InterPro" id="IPR016167">
    <property type="entry name" value="FAD-bd_PCMH_sub1"/>
</dbReference>
<evidence type="ECO:0000259" key="11">
    <source>
        <dbReference type="PROSITE" id="PS51379"/>
    </source>
</evidence>
<dbReference type="Pfam" id="PF02754">
    <property type="entry name" value="CCG"/>
    <property type="match status" value="2"/>
</dbReference>
<dbReference type="InterPro" id="IPR036318">
    <property type="entry name" value="FAD-bd_PCMH-like_sf"/>
</dbReference>
<dbReference type="PANTHER" id="PTHR11748:SF111">
    <property type="entry name" value="D-LACTATE DEHYDROGENASE, MITOCHONDRIAL-RELATED"/>
    <property type="match status" value="1"/>
</dbReference>
<dbReference type="PANTHER" id="PTHR11748">
    <property type="entry name" value="D-LACTATE DEHYDROGENASE"/>
    <property type="match status" value="1"/>
</dbReference>
<comment type="similarity">
    <text evidence="2">Belongs to the FAD-binding oxidoreductase/transferase type 4 family.</text>
</comment>
<dbReference type="Gene3D" id="3.30.465.10">
    <property type="match status" value="1"/>
</dbReference>
<dbReference type="InterPro" id="IPR016166">
    <property type="entry name" value="FAD-bd_PCMH"/>
</dbReference>
<evidence type="ECO:0000313" key="13">
    <source>
        <dbReference type="EMBL" id="SLM90487.1"/>
    </source>
</evidence>
<evidence type="ECO:0000256" key="1">
    <source>
        <dbReference type="ARBA" id="ARBA00001974"/>
    </source>
</evidence>
<evidence type="ECO:0000256" key="4">
    <source>
        <dbReference type="ARBA" id="ARBA00022723"/>
    </source>
</evidence>
<proteinExistence type="inferred from homology"/>
<dbReference type="OrthoDB" id="9770306at2"/>
<dbReference type="InterPro" id="IPR016164">
    <property type="entry name" value="FAD-linked_Oxase-like_C"/>
</dbReference>
<protein>
    <recommendedName>
        <fullName evidence="10">D-lactate dehydrogenase (cytochrome)</fullName>
        <ecNumber evidence="10">1.1.2.4</ecNumber>
    </recommendedName>
</protein>
<dbReference type="PROSITE" id="PS51379">
    <property type="entry name" value="4FE4S_FER_2"/>
    <property type="match status" value="1"/>
</dbReference>
<dbReference type="SUPFAM" id="SSF55103">
    <property type="entry name" value="FAD-linked oxidases, C-terminal domain"/>
    <property type="match status" value="1"/>
</dbReference>
<dbReference type="Pfam" id="PF02913">
    <property type="entry name" value="FAD-oxidase_C"/>
    <property type="match status" value="1"/>
</dbReference>
<evidence type="ECO:0000256" key="2">
    <source>
        <dbReference type="ARBA" id="ARBA00008000"/>
    </source>
</evidence>
<dbReference type="InterPro" id="IPR009051">
    <property type="entry name" value="Helical_ferredxn"/>
</dbReference>
<keyword evidence="5" id="KW-0274">FAD</keyword>
<name>A0A1X6WXV0_9MICO</name>
<dbReference type="PROSITE" id="PS00198">
    <property type="entry name" value="4FE4S_FER_1"/>
    <property type="match status" value="1"/>
</dbReference>
<dbReference type="RefSeq" id="WP_087103243.1">
    <property type="nucleotide sequence ID" value="NZ_FWFG01000048.1"/>
</dbReference>
<dbReference type="EC" id="1.1.2.4" evidence="10"/>
<dbReference type="GO" id="GO:0046872">
    <property type="term" value="F:metal ion binding"/>
    <property type="evidence" value="ECO:0007669"/>
    <property type="project" value="UniProtKB-KW"/>
</dbReference>
<evidence type="ECO:0000256" key="7">
    <source>
        <dbReference type="ARBA" id="ARBA00023002"/>
    </source>
</evidence>
<accession>A0A1X6WXV0</accession>
<evidence type="ECO:0000256" key="9">
    <source>
        <dbReference type="ARBA" id="ARBA00023014"/>
    </source>
</evidence>
<dbReference type="GO" id="GO:0071949">
    <property type="term" value="F:FAD binding"/>
    <property type="evidence" value="ECO:0007669"/>
    <property type="project" value="InterPro"/>
</dbReference>
<evidence type="ECO:0000256" key="8">
    <source>
        <dbReference type="ARBA" id="ARBA00023004"/>
    </source>
</evidence>
<organism evidence="13 14">
    <name type="scientific">Brachybacterium nesterenkovii</name>
    <dbReference type="NCBI Taxonomy" id="47847"/>
    <lineage>
        <taxon>Bacteria</taxon>
        <taxon>Bacillati</taxon>
        <taxon>Actinomycetota</taxon>
        <taxon>Actinomycetes</taxon>
        <taxon>Micrococcales</taxon>
        <taxon>Dermabacteraceae</taxon>
        <taxon>Brachybacterium</taxon>
    </lineage>
</organism>
<feature type="domain" description="4Fe-4S ferredoxin-type" evidence="11">
    <location>
        <begin position="553"/>
        <end position="582"/>
    </location>
</feature>
<sequence>MPSPLLRQLPVAGSCPADRAEQALAHGTPAPLAADLRALLGTEQVLTSASDLVRYASDASPYRMIPQAVVQPRSIEDVAAICRYAASHGRTITFRAAGTSLNGQSQGDGILVDVRRRFSWARPEDGGEVLAVGCGMVLARANAQLVPLGRKLGPGPASSGAATVGGVIANNASGMAAGTRWNAYATLRSMVFALPSGTIVDTAAPDADERLRAAEPELVAGIEALREEIRGDDALVARLRSKFSIKNTNGYRLDAFCDEGSPVQILRRLLIGSQGTLGFVSEARMETVPIGRLSTTAFLLFADLHAAAAAVPVLMRAGARTAELMDCQSLRDTAHIPGAPAWQQELADGVAGVLTDLRADDEETLAAFEERVMAELGEGVIGGEFTRDPRTAGGYWAVRSGVLPAIGGARPQGTVVLAEDVCVQPDAVADAAVDLGEVLARHGFPSAVQGHASAGNLHFILLVDTTDETQLARYRAVMDDVADLIVDRYDGSLKGEHATGRNMAPYLRKEWGDRIVGLMRRVKELIDPAGILSPGVILDDDPLANVRHLKSLSPVQAELDPCIECGFCEPVCPSRDVTTTPRQRIVLEREIARQGGSGELVERLAADFSYEAVETCAGDSSCAIACPVDIDTGAAMKHVRRAGHGRVAEGLAAEAARRWGAVTRVARIGVGALGAVARRVGDRPLGAASALARRVGGSDLVPAWIGTMPRGARPLPTTADDGAGAVYLPACINRIFGVPADAGAALSVVEAVVALGERAGVPVSIPDGVGDLCCGTVWHSKGFERGEEIMARRLLEALWRFSDGGRRPIVVDASSCTLGMAREILPHLTPEQRQRHARIEILDALTWARREILPRLETTSPAERAVLHPTCSMAHLGLEDDLVAVASASAREVVRPVATCCGFAGDRGFLHPELTEAATAQEREDVLAVDADAHLSGNRTCELGMEHATGKAYESALVALERATR</sequence>
<gene>
    <name evidence="13" type="ORF">FM110_05005</name>
</gene>
<dbReference type="Proteomes" id="UP000195981">
    <property type="component" value="Unassembled WGS sequence"/>
</dbReference>
<keyword evidence="6" id="KW-0809">Transit peptide</keyword>
<evidence type="ECO:0000259" key="12">
    <source>
        <dbReference type="PROSITE" id="PS51387"/>
    </source>
</evidence>
<dbReference type="InterPro" id="IPR004017">
    <property type="entry name" value="Cys_rich_dom"/>
</dbReference>
<dbReference type="Gene3D" id="1.10.1060.10">
    <property type="entry name" value="Alpha-helical ferredoxin"/>
    <property type="match status" value="1"/>
</dbReference>
<evidence type="ECO:0000313" key="14">
    <source>
        <dbReference type="Proteomes" id="UP000195981"/>
    </source>
</evidence>
<evidence type="ECO:0000256" key="6">
    <source>
        <dbReference type="ARBA" id="ARBA00022946"/>
    </source>
</evidence>